<dbReference type="Gene3D" id="3.30.530.20">
    <property type="match status" value="1"/>
</dbReference>
<name>A0ABN3B1Y5_9MICC</name>
<gene>
    <name evidence="2" type="ORF">GCM10009784_29110</name>
</gene>
<dbReference type="EMBL" id="BAAAON010000003">
    <property type="protein sequence ID" value="GAA2177633.1"/>
    <property type="molecule type" value="Genomic_DNA"/>
</dbReference>
<proteinExistence type="predicted"/>
<evidence type="ECO:0000256" key="1">
    <source>
        <dbReference type="SAM" id="MobiDB-lite"/>
    </source>
</evidence>
<dbReference type="InterPro" id="IPR023393">
    <property type="entry name" value="START-like_dom_sf"/>
</dbReference>
<sequence length="160" mass="17300">MDSLFSHRDAGSTDREPGTKPGPLTAEVTVPRTRDESFAGFTDGIHLWWPVDQTRFGDGTHPEFTSGELFEEDAAGNSASWATVAGETSGGELELRWHYLGNPNLSSRVVVTFTAGRGSTQVSLVHDGWTDGELGHEQRAAAPNWATVMASYRRFMGGAS</sequence>
<accession>A0ABN3B1Y5</accession>
<dbReference type="SUPFAM" id="SSF55961">
    <property type="entry name" value="Bet v1-like"/>
    <property type="match status" value="1"/>
</dbReference>
<dbReference type="RefSeq" id="WP_346028732.1">
    <property type="nucleotide sequence ID" value="NZ_BAAAON010000003.1"/>
</dbReference>
<keyword evidence="3" id="KW-1185">Reference proteome</keyword>
<evidence type="ECO:0008006" key="4">
    <source>
        <dbReference type="Google" id="ProtNLM"/>
    </source>
</evidence>
<evidence type="ECO:0000313" key="3">
    <source>
        <dbReference type="Proteomes" id="UP001500974"/>
    </source>
</evidence>
<dbReference type="Proteomes" id="UP001500974">
    <property type="component" value="Unassembled WGS sequence"/>
</dbReference>
<protein>
    <recommendedName>
        <fullName evidence="4">Activator of Hsp90 ATPase homolog 1-like protein</fullName>
    </recommendedName>
</protein>
<organism evidence="2 3">
    <name type="scientific">Arthrobacter parietis</name>
    <dbReference type="NCBI Taxonomy" id="271434"/>
    <lineage>
        <taxon>Bacteria</taxon>
        <taxon>Bacillati</taxon>
        <taxon>Actinomycetota</taxon>
        <taxon>Actinomycetes</taxon>
        <taxon>Micrococcales</taxon>
        <taxon>Micrococcaceae</taxon>
        <taxon>Arthrobacter</taxon>
    </lineage>
</organism>
<evidence type="ECO:0000313" key="2">
    <source>
        <dbReference type="EMBL" id="GAA2177633.1"/>
    </source>
</evidence>
<feature type="compositionally biased region" description="Basic and acidic residues" evidence="1">
    <location>
        <begin position="1"/>
        <end position="18"/>
    </location>
</feature>
<feature type="region of interest" description="Disordered" evidence="1">
    <location>
        <begin position="1"/>
        <end position="26"/>
    </location>
</feature>
<comment type="caution">
    <text evidence="2">The sequence shown here is derived from an EMBL/GenBank/DDBJ whole genome shotgun (WGS) entry which is preliminary data.</text>
</comment>
<reference evidence="2 3" key="1">
    <citation type="journal article" date="2019" name="Int. J. Syst. Evol. Microbiol.">
        <title>The Global Catalogue of Microorganisms (GCM) 10K type strain sequencing project: providing services to taxonomists for standard genome sequencing and annotation.</title>
        <authorList>
            <consortium name="The Broad Institute Genomics Platform"/>
            <consortium name="The Broad Institute Genome Sequencing Center for Infectious Disease"/>
            <person name="Wu L."/>
            <person name="Ma J."/>
        </authorList>
    </citation>
    <scope>NUCLEOTIDE SEQUENCE [LARGE SCALE GENOMIC DNA]</scope>
    <source>
        <strain evidence="2 3">JCM 14917</strain>
    </source>
</reference>